<dbReference type="GO" id="GO:0000976">
    <property type="term" value="F:transcription cis-regulatory region binding"/>
    <property type="evidence" value="ECO:0007669"/>
    <property type="project" value="TreeGrafter"/>
</dbReference>
<proteinExistence type="predicted"/>
<feature type="domain" description="Homeobox" evidence="12">
    <location>
        <begin position="100"/>
        <end position="164"/>
    </location>
</feature>
<evidence type="ECO:0000256" key="5">
    <source>
        <dbReference type="ARBA" id="ARBA00023015"/>
    </source>
</evidence>
<evidence type="ECO:0000256" key="1">
    <source>
        <dbReference type="ARBA" id="ARBA00004123"/>
    </source>
</evidence>
<evidence type="ECO:0000256" key="4">
    <source>
        <dbReference type="ARBA" id="ARBA00022833"/>
    </source>
</evidence>
<evidence type="ECO:0000256" key="11">
    <source>
        <dbReference type="SAM" id="SignalP"/>
    </source>
</evidence>
<dbReference type="InterPro" id="IPR006456">
    <property type="entry name" value="ZF_HD_homeobox_Cys/His_dimer"/>
</dbReference>
<dbReference type="PROSITE" id="PS50071">
    <property type="entry name" value="HOMEOBOX_2"/>
    <property type="match status" value="1"/>
</dbReference>
<keyword evidence="8" id="KW-0804">Transcription</keyword>
<dbReference type="Gene3D" id="1.10.10.60">
    <property type="entry name" value="Homeodomain-like"/>
    <property type="match status" value="1"/>
</dbReference>
<evidence type="ECO:0000256" key="6">
    <source>
        <dbReference type="ARBA" id="ARBA00023125"/>
    </source>
</evidence>
<evidence type="ECO:0000256" key="2">
    <source>
        <dbReference type="ARBA" id="ARBA00022723"/>
    </source>
</evidence>
<evidence type="ECO:0000313" key="14">
    <source>
        <dbReference type="EMBL" id="KAK7302350.1"/>
    </source>
</evidence>
<evidence type="ECO:0000313" key="15">
    <source>
        <dbReference type="Proteomes" id="UP001359559"/>
    </source>
</evidence>
<protein>
    <recommendedName>
        <fullName evidence="16">ZF-HD dimerization-type domain-containing protein</fullName>
    </recommendedName>
</protein>
<keyword evidence="11" id="KW-0732">Signal</keyword>
<dbReference type="GO" id="GO:0008270">
    <property type="term" value="F:zinc ion binding"/>
    <property type="evidence" value="ECO:0007669"/>
    <property type="project" value="UniProtKB-KW"/>
</dbReference>
<dbReference type="InterPro" id="IPR009057">
    <property type="entry name" value="Homeodomain-like_sf"/>
</dbReference>
<comment type="subcellular location">
    <subcellularLocation>
        <location evidence="1 10">Nucleus</location>
    </subcellularLocation>
</comment>
<sequence>MIAFHVALYLFKSLTITNAEYTASTSAYMAPTGFEEVAVYKECRHNHVASLNRVSYDGCHEFIERNNGEEALLCDACGCHRNFHRKQTIYIPIMPLNTVKPKRKKRTVFTAEQRDRMTRFAETLGWRVQKGKSDEIERFCMEMGMSRRMFIVWLNNNRRRSNDH</sequence>
<dbReference type="NCBIfam" id="TIGR01566">
    <property type="entry name" value="ZF_HD_prot_N"/>
    <property type="match status" value="1"/>
</dbReference>
<keyword evidence="15" id="KW-1185">Reference proteome</keyword>
<dbReference type="PANTHER" id="PTHR31948:SF156">
    <property type="entry name" value="ZF-HD DIMERIZATION-TYPE DOMAIN-CONTAINING PROTEIN"/>
    <property type="match status" value="1"/>
</dbReference>
<organism evidence="14 15">
    <name type="scientific">Clitoria ternatea</name>
    <name type="common">Butterfly pea</name>
    <dbReference type="NCBI Taxonomy" id="43366"/>
    <lineage>
        <taxon>Eukaryota</taxon>
        <taxon>Viridiplantae</taxon>
        <taxon>Streptophyta</taxon>
        <taxon>Embryophyta</taxon>
        <taxon>Tracheophyta</taxon>
        <taxon>Spermatophyta</taxon>
        <taxon>Magnoliopsida</taxon>
        <taxon>eudicotyledons</taxon>
        <taxon>Gunneridae</taxon>
        <taxon>Pentapetalae</taxon>
        <taxon>rosids</taxon>
        <taxon>fabids</taxon>
        <taxon>Fabales</taxon>
        <taxon>Fabaceae</taxon>
        <taxon>Papilionoideae</taxon>
        <taxon>50 kb inversion clade</taxon>
        <taxon>NPAAA clade</taxon>
        <taxon>indigoferoid/millettioid clade</taxon>
        <taxon>Phaseoleae</taxon>
        <taxon>Clitoria</taxon>
    </lineage>
</organism>
<dbReference type="NCBIfam" id="TIGR01565">
    <property type="entry name" value="homeo_ZF_HD"/>
    <property type="match status" value="1"/>
</dbReference>
<dbReference type="Proteomes" id="UP001359559">
    <property type="component" value="Unassembled WGS sequence"/>
</dbReference>
<feature type="chain" id="PRO_5042964563" description="ZF-HD dimerization-type domain-containing protein" evidence="11">
    <location>
        <begin position="20"/>
        <end position="164"/>
    </location>
</feature>
<evidence type="ECO:0000256" key="10">
    <source>
        <dbReference type="PROSITE-ProRule" id="PRU00108"/>
    </source>
</evidence>
<feature type="signal peptide" evidence="11">
    <location>
        <begin position="1"/>
        <end position="19"/>
    </location>
</feature>
<dbReference type="SUPFAM" id="SSF46689">
    <property type="entry name" value="Homeodomain-like"/>
    <property type="match status" value="1"/>
</dbReference>
<evidence type="ECO:0000259" key="12">
    <source>
        <dbReference type="PROSITE" id="PS50071"/>
    </source>
</evidence>
<reference evidence="14 15" key="1">
    <citation type="submission" date="2024-01" db="EMBL/GenBank/DDBJ databases">
        <title>The genomes of 5 underutilized Papilionoideae crops provide insights into root nodulation and disease resistance.</title>
        <authorList>
            <person name="Yuan L."/>
        </authorList>
    </citation>
    <scope>NUCLEOTIDE SEQUENCE [LARGE SCALE GENOMIC DNA]</scope>
    <source>
        <strain evidence="14">LY-2023</strain>
        <tissue evidence="14">Leaf</tissue>
    </source>
</reference>
<evidence type="ECO:0008006" key="16">
    <source>
        <dbReference type="Google" id="ProtNLM"/>
    </source>
</evidence>
<keyword evidence="3" id="KW-0863">Zinc-finger</keyword>
<dbReference type="AlphaFoldDB" id="A0AAN9JN85"/>
<dbReference type="InterPro" id="IPR006455">
    <property type="entry name" value="Homeodomain_ZF_HD"/>
</dbReference>
<dbReference type="GO" id="GO:0003700">
    <property type="term" value="F:DNA-binding transcription factor activity"/>
    <property type="evidence" value="ECO:0007669"/>
    <property type="project" value="TreeGrafter"/>
</dbReference>
<evidence type="ECO:0000256" key="7">
    <source>
        <dbReference type="ARBA" id="ARBA00023155"/>
    </source>
</evidence>
<keyword evidence="4" id="KW-0862">Zinc</keyword>
<evidence type="ECO:0000256" key="3">
    <source>
        <dbReference type="ARBA" id="ARBA00022771"/>
    </source>
</evidence>
<evidence type="ECO:0000256" key="9">
    <source>
        <dbReference type="ARBA" id="ARBA00023242"/>
    </source>
</evidence>
<dbReference type="EMBL" id="JAYKXN010000003">
    <property type="protein sequence ID" value="KAK7302350.1"/>
    <property type="molecule type" value="Genomic_DNA"/>
</dbReference>
<evidence type="ECO:0000259" key="13">
    <source>
        <dbReference type="PROSITE" id="PS51523"/>
    </source>
</evidence>
<keyword evidence="5" id="KW-0805">Transcription regulation</keyword>
<dbReference type="PROSITE" id="PS51523">
    <property type="entry name" value="ZF_HD_DIMER"/>
    <property type="match status" value="1"/>
</dbReference>
<evidence type="ECO:0000256" key="8">
    <source>
        <dbReference type="ARBA" id="ARBA00023163"/>
    </source>
</evidence>
<feature type="domain" description="ZF-HD dimerization-type" evidence="13">
    <location>
        <begin position="40"/>
        <end position="87"/>
    </location>
</feature>
<keyword evidence="7 10" id="KW-0371">Homeobox</keyword>
<dbReference type="Pfam" id="PF04770">
    <property type="entry name" value="ZF-HD_dimer"/>
    <property type="match status" value="1"/>
</dbReference>
<keyword evidence="9 10" id="KW-0539">Nucleus</keyword>
<accession>A0AAN9JN85</accession>
<dbReference type="InterPro" id="IPR001356">
    <property type="entry name" value="HD"/>
</dbReference>
<dbReference type="GO" id="GO:0005634">
    <property type="term" value="C:nucleus"/>
    <property type="evidence" value="ECO:0007669"/>
    <property type="project" value="UniProtKB-SubCell"/>
</dbReference>
<comment type="caution">
    <text evidence="14">The sequence shown here is derived from an EMBL/GenBank/DDBJ whole genome shotgun (WGS) entry which is preliminary data.</text>
</comment>
<name>A0AAN9JN85_CLITE</name>
<dbReference type="GO" id="GO:0050793">
    <property type="term" value="P:regulation of developmental process"/>
    <property type="evidence" value="ECO:0007669"/>
    <property type="project" value="TreeGrafter"/>
</dbReference>
<dbReference type="PANTHER" id="PTHR31948">
    <property type="entry name" value="ZINC-FINGER HOMEODOMAIN PROTEIN 2"/>
    <property type="match status" value="1"/>
</dbReference>
<gene>
    <name evidence="14" type="ORF">RJT34_13237</name>
</gene>
<keyword evidence="6 10" id="KW-0238">DNA-binding</keyword>
<keyword evidence="2" id="KW-0479">Metal-binding</keyword>